<feature type="transmembrane region" description="Helical" evidence="1">
    <location>
        <begin position="994"/>
        <end position="1015"/>
    </location>
</feature>
<keyword evidence="1" id="KW-0472">Membrane</keyword>
<dbReference type="PANTHER" id="PTHR32063">
    <property type="match status" value="1"/>
</dbReference>
<dbReference type="Proteomes" id="UP000220251">
    <property type="component" value="Unassembled WGS sequence"/>
</dbReference>
<dbReference type="GO" id="GO:0042910">
    <property type="term" value="F:xenobiotic transmembrane transporter activity"/>
    <property type="evidence" value="ECO:0007669"/>
    <property type="project" value="TreeGrafter"/>
</dbReference>
<dbReference type="Gene3D" id="3.30.70.1430">
    <property type="entry name" value="Multidrug efflux transporter AcrB pore domain"/>
    <property type="match status" value="2"/>
</dbReference>
<accession>A0A0H5DS95</accession>
<dbReference type="SUPFAM" id="SSF82866">
    <property type="entry name" value="Multidrug efflux transporter AcrB transmembrane domain"/>
    <property type="match status" value="2"/>
</dbReference>
<dbReference type="PANTHER" id="PTHR32063:SF18">
    <property type="entry name" value="CATION EFFLUX SYSTEM PROTEIN"/>
    <property type="match status" value="1"/>
</dbReference>
<keyword evidence="3" id="KW-1185">Reference proteome</keyword>
<evidence type="ECO:0000313" key="3">
    <source>
        <dbReference type="Proteomes" id="UP000220251"/>
    </source>
</evidence>
<feature type="transmembrane region" description="Helical" evidence="1">
    <location>
        <begin position="918"/>
        <end position="951"/>
    </location>
</feature>
<reference evidence="3" key="1">
    <citation type="submission" date="2015-06" db="EMBL/GenBank/DDBJ databases">
        <authorList>
            <person name="Bertelli C."/>
        </authorList>
    </citation>
    <scope>NUCLEOTIDE SEQUENCE [LARGE SCALE GENOMIC DNA]</scope>
    <source>
        <strain evidence="3">CRIB-30</strain>
    </source>
</reference>
<gene>
    <name evidence="2" type="ORF">ELAC_2247</name>
</gene>
<dbReference type="AlphaFoldDB" id="A0A0H5DS95"/>
<dbReference type="GO" id="GO:0005886">
    <property type="term" value="C:plasma membrane"/>
    <property type="evidence" value="ECO:0007669"/>
    <property type="project" value="TreeGrafter"/>
</dbReference>
<dbReference type="Pfam" id="PF00873">
    <property type="entry name" value="ACR_tran"/>
    <property type="match status" value="1"/>
</dbReference>
<feature type="transmembrane region" description="Helical" evidence="1">
    <location>
        <begin position="556"/>
        <end position="576"/>
    </location>
</feature>
<protein>
    <submittedName>
        <fullName evidence="2">RND transporter, HAE1/HME family, permease protein</fullName>
    </submittedName>
</protein>
<keyword evidence="1" id="KW-1133">Transmembrane helix</keyword>
<feature type="transmembrane region" description="Helical" evidence="1">
    <location>
        <begin position="389"/>
        <end position="411"/>
    </location>
</feature>
<dbReference type="InterPro" id="IPR001036">
    <property type="entry name" value="Acrflvin-R"/>
</dbReference>
<keyword evidence="1" id="KW-0812">Transmembrane</keyword>
<feature type="transmembrane region" description="Helical" evidence="1">
    <location>
        <begin position="14"/>
        <end position="35"/>
    </location>
</feature>
<dbReference type="Gene3D" id="3.30.70.1440">
    <property type="entry name" value="Multidrug efflux transporter AcrB pore domain"/>
    <property type="match status" value="1"/>
</dbReference>
<dbReference type="Gene3D" id="3.30.70.1320">
    <property type="entry name" value="Multidrug efflux transporter AcrB pore domain like"/>
    <property type="match status" value="1"/>
</dbReference>
<dbReference type="RefSeq" id="WP_098039426.1">
    <property type="nucleotide sequence ID" value="NZ_CWGJ01000028.1"/>
</dbReference>
<proteinExistence type="predicted"/>
<organism evidence="2 3">
    <name type="scientific">Estrella lausannensis</name>
    <dbReference type="NCBI Taxonomy" id="483423"/>
    <lineage>
        <taxon>Bacteria</taxon>
        <taxon>Pseudomonadati</taxon>
        <taxon>Chlamydiota</taxon>
        <taxon>Chlamydiia</taxon>
        <taxon>Parachlamydiales</taxon>
        <taxon>Candidatus Criblamydiaceae</taxon>
        <taxon>Estrella</taxon>
    </lineage>
</organism>
<dbReference type="PRINTS" id="PR00702">
    <property type="entry name" value="ACRIFLAVINRP"/>
</dbReference>
<sequence>MLKGLIEWGLNNRISVYFITSLIFVGGIASLFFLGKLEDPNFSIKVATVITEYPGATPLEVEKEVTEVLEAELQRMGEVKELYSISRAGISIIKVTIKDSYWSKDLPQVWDNLRKRMSDASRKLPPGVSAPLVNDDFGYVYGFMFALVGDGFTMRELEKYAEDIRRDLSLVKNVARVDFWGVQDKVIYLNISEEKIKGLNITLNTISSTLKKQNAVVNAGSMDVERLRFRMNPTGEFTSPEEIKEVILVPKTQDILNNLVKERREEGSSLEESILTLQDAGSKVVHVRNIADLERGYADPPLTMMLFNGKPAIGIIAAGLEDSNIVDVGKALDKAMEEISTKLPIGITMEKISWQSTYVEESVNSFVISLIESFVIVLIVLIIPSGFRMGMIIGVDLILVVLATFAFMFIIGEPLHRMSLGALIIAMGMMVDNSIVIADGMAVKMRQGKDRITAALESAAGPAMALLAATLIAALAFFPIFVSKANAGEYLRSLFTIVGSSLLISWLISIVITPLQCIDFLPEPAGKDNQNENEEFNTPFYKKFKSLLNQCINRKYFVLALFTGLLVLSLFSFGFVRQLFFPQAARNQLMVDLWEASGTSIYKTKADALKLSEEILKNDSVTGVTAFIGAGPPRFYLPVDSEQPYSNYGQLIVNFKDYTMVDPFIAWLSPKLAQIVPDAAGRFRKYGLGPSNPWPFELRVLGPADADLNALREQAEEIKNIAAGSPYATDFRLDTQNKVLKIDATYDQKKGRWSSIDREDLADSLKRSHDGIHVGLYREGKDLYPIIMRSPSNERKNLISKLNLVQVKPSDSINSTPLTQVVTDVAFNWEDPLIIHYNRKRETAIQGAATFDATFPELKESVEKEIFSAPLNKGFELKWGGEEDSSKTAQKELVPGVIPAIMLIILILVLVFNDLRPVTLILLVIPFSIIGVTFGLLLFNVPFGFVALLGAMSLAGMMNKNIVILIDACTENLQKGMSRREAIIEATIQRARPVMLAAGTTFLGVIPLLSDVFWVGLAVSIMGGLAIGSLLTLILTPVLYAILYKIESDQEAPVEH</sequence>
<feature type="transmembrane region" description="Helical" evidence="1">
    <location>
        <begin position="1021"/>
        <end position="1043"/>
    </location>
</feature>
<feature type="transmembrane region" description="Helical" evidence="1">
    <location>
        <begin position="494"/>
        <end position="515"/>
    </location>
</feature>
<dbReference type="EMBL" id="CWGJ01000028">
    <property type="protein sequence ID" value="CRX39567.1"/>
    <property type="molecule type" value="Genomic_DNA"/>
</dbReference>
<dbReference type="Gene3D" id="3.30.2090.10">
    <property type="entry name" value="Multidrug efflux transporter AcrB TolC docking domain, DN and DC subdomains"/>
    <property type="match status" value="2"/>
</dbReference>
<feature type="transmembrane region" description="Helical" evidence="1">
    <location>
        <begin position="423"/>
        <end position="443"/>
    </location>
</feature>
<feature type="transmembrane region" description="Helical" evidence="1">
    <location>
        <begin position="893"/>
        <end position="912"/>
    </location>
</feature>
<dbReference type="Gene3D" id="1.20.1640.10">
    <property type="entry name" value="Multidrug efflux transporter AcrB transmembrane domain"/>
    <property type="match status" value="2"/>
</dbReference>
<dbReference type="SUPFAM" id="SSF82714">
    <property type="entry name" value="Multidrug efflux transporter AcrB TolC docking domain, DN and DC subdomains"/>
    <property type="match status" value="1"/>
</dbReference>
<dbReference type="OrthoDB" id="9757876at2"/>
<dbReference type="InterPro" id="IPR027463">
    <property type="entry name" value="AcrB_DN_DC_subdom"/>
</dbReference>
<feature type="transmembrane region" description="Helical" evidence="1">
    <location>
        <begin position="463"/>
        <end position="482"/>
    </location>
</feature>
<name>A0A0H5DS95_9BACT</name>
<dbReference type="SUPFAM" id="SSF82693">
    <property type="entry name" value="Multidrug efflux transporter AcrB pore domain, PN1, PN2, PC1 and PC2 subdomains"/>
    <property type="match status" value="2"/>
</dbReference>
<evidence type="ECO:0000256" key="1">
    <source>
        <dbReference type="SAM" id="Phobius"/>
    </source>
</evidence>
<feature type="transmembrane region" description="Helical" evidence="1">
    <location>
        <begin position="363"/>
        <end position="383"/>
    </location>
</feature>
<evidence type="ECO:0000313" key="2">
    <source>
        <dbReference type="EMBL" id="CRX39567.1"/>
    </source>
</evidence>